<dbReference type="RefSeq" id="WP_119930765.1">
    <property type="nucleotide sequence ID" value="NZ_QZEY01000020.1"/>
</dbReference>
<protein>
    <submittedName>
        <fullName evidence="7">LysE family translocator</fullName>
    </submittedName>
</protein>
<name>A0A3A4A7U4_9ACTN</name>
<keyword evidence="4 6" id="KW-1133">Transmembrane helix</keyword>
<dbReference type="GO" id="GO:0005886">
    <property type="term" value="C:plasma membrane"/>
    <property type="evidence" value="ECO:0007669"/>
    <property type="project" value="UniProtKB-SubCell"/>
</dbReference>
<proteinExistence type="predicted"/>
<dbReference type="PIRSF" id="PIRSF006324">
    <property type="entry name" value="LeuE"/>
    <property type="match status" value="1"/>
</dbReference>
<evidence type="ECO:0000313" key="7">
    <source>
        <dbReference type="EMBL" id="RJL23067.1"/>
    </source>
</evidence>
<dbReference type="PANTHER" id="PTHR30086:SF20">
    <property type="entry name" value="ARGININE EXPORTER PROTEIN ARGO-RELATED"/>
    <property type="match status" value="1"/>
</dbReference>
<sequence length="208" mass="21186">MSSAAHVIAFAGVVAAGAMAPGPDLAIVMRQSVVAGRRAGMVTALGIGLGIFAWVLAAVLGVAALLAASALAFTIVKIVGAVYLVYLGVRALRSAARRAPAGQDGQPPRAVSAWAGFRQGLLTNLLNPKAAAFFIALVPQFLPGDAALGDTLLLSGVAMATAVAWFLLVANLVAVFRRVFARDAVRRGMDAVMGTALVALGVRLAVTR</sequence>
<keyword evidence="3 6" id="KW-0812">Transmembrane</keyword>
<evidence type="ECO:0000256" key="4">
    <source>
        <dbReference type="ARBA" id="ARBA00022989"/>
    </source>
</evidence>
<evidence type="ECO:0000313" key="8">
    <source>
        <dbReference type="Proteomes" id="UP000265768"/>
    </source>
</evidence>
<gene>
    <name evidence="7" type="ORF">D5H75_34420</name>
</gene>
<dbReference type="OrthoDB" id="5185770at2"/>
<keyword evidence="5 6" id="KW-0472">Membrane</keyword>
<dbReference type="AlphaFoldDB" id="A0A3A4A7U4"/>
<keyword evidence="2" id="KW-1003">Cell membrane</keyword>
<evidence type="ECO:0000256" key="1">
    <source>
        <dbReference type="ARBA" id="ARBA00004651"/>
    </source>
</evidence>
<keyword evidence="8" id="KW-1185">Reference proteome</keyword>
<reference evidence="7 8" key="1">
    <citation type="submission" date="2018-09" db="EMBL/GenBank/DDBJ databases">
        <title>YIM 75507 draft genome.</title>
        <authorList>
            <person name="Tang S."/>
            <person name="Feng Y."/>
        </authorList>
    </citation>
    <scope>NUCLEOTIDE SEQUENCE [LARGE SCALE GENOMIC DNA]</scope>
    <source>
        <strain evidence="7 8">YIM 75507</strain>
    </source>
</reference>
<dbReference type="GO" id="GO:0015171">
    <property type="term" value="F:amino acid transmembrane transporter activity"/>
    <property type="evidence" value="ECO:0007669"/>
    <property type="project" value="TreeGrafter"/>
</dbReference>
<comment type="subcellular location">
    <subcellularLocation>
        <location evidence="1">Cell membrane</location>
        <topology evidence="1">Multi-pass membrane protein</topology>
    </subcellularLocation>
</comment>
<feature type="transmembrane region" description="Helical" evidence="6">
    <location>
        <begin position="125"/>
        <end position="142"/>
    </location>
</feature>
<accession>A0A3A4A7U4</accession>
<organism evidence="7 8">
    <name type="scientific">Bailinhaonella thermotolerans</name>
    <dbReference type="NCBI Taxonomy" id="1070861"/>
    <lineage>
        <taxon>Bacteria</taxon>
        <taxon>Bacillati</taxon>
        <taxon>Actinomycetota</taxon>
        <taxon>Actinomycetes</taxon>
        <taxon>Streptosporangiales</taxon>
        <taxon>Streptosporangiaceae</taxon>
        <taxon>Bailinhaonella</taxon>
    </lineage>
</organism>
<evidence type="ECO:0000256" key="3">
    <source>
        <dbReference type="ARBA" id="ARBA00022692"/>
    </source>
</evidence>
<evidence type="ECO:0000256" key="5">
    <source>
        <dbReference type="ARBA" id="ARBA00023136"/>
    </source>
</evidence>
<feature type="transmembrane region" description="Helical" evidence="6">
    <location>
        <begin position="188"/>
        <end position="206"/>
    </location>
</feature>
<feature type="transmembrane region" description="Helical" evidence="6">
    <location>
        <begin position="154"/>
        <end position="176"/>
    </location>
</feature>
<feature type="transmembrane region" description="Helical" evidence="6">
    <location>
        <begin position="66"/>
        <end position="89"/>
    </location>
</feature>
<comment type="caution">
    <text evidence="7">The sequence shown here is derived from an EMBL/GenBank/DDBJ whole genome shotgun (WGS) entry which is preliminary data.</text>
</comment>
<dbReference type="InterPro" id="IPR001123">
    <property type="entry name" value="LeuE-type"/>
</dbReference>
<feature type="transmembrane region" description="Helical" evidence="6">
    <location>
        <begin position="6"/>
        <end position="27"/>
    </location>
</feature>
<dbReference type="Pfam" id="PF01810">
    <property type="entry name" value="LysE"/>
    <property type="match status" value="1"/>
</dbReference>
<evidence type="ECO:0000256" key="2">
    <source>
        <dbReference type="ARBA" id="ARBA00022475"/>
    </source>
</evidence>
<dbReference type="Proteomes" id="UP000265768">
    <property type="component" value="Unassembled WGS sequence"/>
</dbReference>
<dbReference type="EMBL" id="QZEY01000020">
    <property type="protein sequence ID" value="RJL23067.1"/>
    <property type="molecule type" value="Genomic_DNA"/>
</dbReference>
<dbReference type="PANTHER" id="PTHR30086">
    <property type="entry name" value="ARGININE EXPORTER PROTEIN ARGO"/>
    <property type="match status" value="1"/>
</dbReference>
<feature type="transmembrane region" description="Helical" evidence="6">
    <location>
        <begin position="39"/>
        <end position="60"/>
    </location>
</feature>
<evidence type="ECO:0000256" key="6">
    <source>
        <dbReference type="SAM" id="Phobius"/>
    </source>
</evidence>